<proteinExistence type="predicted"/>
<gene>
    <name evidence="5" type="ORF">P5673_024554</name>
</gene>
<dbReference type="Pfam" id="PF13359">
    <property type="entry name" value="DDE_Tnp_4"/>
    <property type="match status" value="1"/>
</dbReference>
<dbReference type="AlphaFoldDB" id="A0AAD9UYE9"/>
<dbReference type="EMBL" id="JARQWQ010000072">
    <property type="protein sequence ID" value="KAK2554195.1"/>
    <property type="molecule type" value="Genomic_DNA"/>
</dbReference>
<dbReference type="InterPro" id="IPR027805">
    <property type="entry name" value="Transposase_HTH_dom"/>
</dbReference>
<accession>A0AAD9UYE9</accession>
<feature type="domain" description="DDE Tnp4" evidence="3">
    <location>
        <begin position="283"/>
        <end position="455"/>
    </location>
</feature>
<keyword evidence="6" id="KW-1185">Reference proteome</keyword>
<dbReference type="Proteomes" id="UP001249851">
    <property type="component" value="Unassembled WGS sequence"/>
</dbReference>
<sequence length="464" mass="52508">MEAVGEKSGKHKAKFSKIPKIITNQGEEWEELMRERGNRWISAVSRGDTVKKNILESERYCDHHFVSGKPAATWDKYNIDWVPTLNLETNASTSTEDVEEDTGLAIANTLEMEPAEPSCSGSCATSDVENQAEGSTLELLKDAETQTEEFAYMFYRPTYRAPDRDYFRSDDKVRFYTGLPSYQILVTTLNHVAPCVSRRTQALDPFQEFIIVLIKLRLNVPFQDLAYRFLVSIATISRIFWSWITAMDYRLCQLVCWPERENLWKTMPMCFKYAFGNKVTVIIDCFEVFIEKPTNLLARAQTFTPYKHHNTIKMLLGITLQGSISFVSDAWGGRTSDKFLTGNCRFLNKLLPGDMVMADRGFTISESVGLEQAELAIPAFTKGKAQLDPINVEKTRGIASVRIHVERVIDLLRNKYTILEGTLPTDFLKGSANGPPDSQVPVIDRIFSVCSALVNLCPPIVPFD</sequence>
<dbReference type="Pfam" id="PF13613">
    <property type="entry name" value="HTH_Tnp_4"/>
    <property type="match status" value="1"/>
</dbReference>
<dbReference type="GO" id="GO:0046872">
    <property type="term" value="F:metal ion binding"/>
    <property type="evidence" value="ECO:0007669"/>
    <property type="project" value="UniProtKB-KW"/>
</dbReference>
<keyword evidence="2" id="KW-0479">Metal-binding</keyword>
<feature type="domain" description="Transposase Helix-turn-helix" evidence="4">
    <location>
        <begin position="202"/>
        <end position="252"/>
    </location>
</feature>
<comment type="caution">
    <text evidence="5">The sequence shown here is derived from an EMBL/GenBank/DDBJ whole genome shotgun (WGS) entry which is preliminary data.</text>
</comment>
<dbReference type="PANTHER" id="PTHR23080:SF63">
    <property type="entry name" value="TICK TRANSPOSON"/>
    <property type="match status" value="1"/>
</dbReference>
<organism evidence="5 6">
    <name type="scientific">Acropora cervicornis</name>
    <name type="common">Staghorn coral</name>
    <dbReference type="NCBI Taxonomy" id="6130"/>
    <lineage>
        <taxon>Eukaryota</taxon>
        <taxon>Metazoa</taxon>
        <taxon>Cnidaria</taxon>
        <taxon>Anthozoa</taxon>
        <taxon>Hexacorallia</taxon>
        <taxon>Scleractinia</taxon>
        <taxon>Astrocoeniina</taxon>
        <taxon>Acroporidae</taxon>
        <taxon>Acropora</taxon>
    </lineage>
</organism>
<evidence type="ECO:0000256" key="2">
    <source>
        <dbReference type="ARBA" id="ARBA00022723"/>
    </source>
</evidence>
<evidence type="ECO:0000313" key="5">
    <source>
        <dbReference type="EMBL" id="KAK2554195.1"/>
    </source>
</evidence>
<name>A0AAD9UYE9_ACRCE</name>
<comment type="cofactor">
    <cofactor evidence="1">
        <name>a divalent metal cation</name>
        <dbReference type="ChEBI" id="CHEBI:60240"/>
    </cofactor>
</comment>
<dbReference type="InterPro" id="IPR027806">
    <property type="entry name" value="HARBI1_dom"/>
</dbReference>
<evidence type="ECO:0008006" key="7">
    <source>
        <dbReference type="Google" id="ProtNLM"/>
    </source>
</evidence>
<evidence type="ECO:0000259" key="4">
    <source>
        <dbReference type="Pfam" id="PF13613"/>
    </source>
</evidence>
<evidence type="ECO:0000256" key="1">
    <source>
        <dbReference type="ARBA" id="ARBA00001968"/>
    </source>
</evidence>
<dbReference type="PANTHER" id="PTHR23080">
    <property type="entry name" value="THAP DOMAIN PROTEIN"/>
    <property type="match status" value="1"/>
</dbReference>
<protein>
    <recommendedName>
        <fullName evidence="7">DDE Tnp4 domain-containing protein</fullName>
    </recommendedName>
</protein>
<evidence type="ECO:0000259" key="3">
    <source>
        <dbReference type="Pfam" id="PF13359"/>
    </source>
</evidence>
<reference evidence="5" key="1">
    <citation type="journal article" date="2023" name="G3 (Bethesda)">
        <title>Whole genome assembly and annotation of the endangered Caribbean coral Acropora cervicornis.</title>
        <authorList>
            <person name="Selwyn J.D."/>
            <person name="Vollmer S.V."/>
        </authorList>
    </citation>
    <scope>NUCLEOTIDE SEQUENCE</scope>
    <source>
        <strain evidence="5">K2</strain>
    </source>
</reference>
<reference evidence="5" key="2">
    <citation type="journal article" date="2023" name="Science">
        <title>Genomic signatures of disease resistance in endangered staghorn corals.</title>
        <authorList>
            <person name="Vollmer S.V."/>
            <person name="Selwyn J.D."/>
            <person name="Despard B.A."/>
            <person name="Roesel C.L."/>
        </authorList>
    </citation>
    <scope>NUCLEOTIDE SEQUENCE</scope>
    <source>
        <strain evidence="5">K2</strain>
    </source>
</reference>
<evidence type="ECO:0000313" key="6">
    <source>
        <dbReference type="Proteomes" id="UP001249851"/>
    </source>
</evidence>